<dbReference type="InterPro" id="IPR007812">
    <property type="entry name" value="T2SS_protein-GspL"/>
</dbReference>
<evidence type="ECO:0000313" key="3">
    <source>
        <dbReference type="Proteomes" id="UP001265700"/>
    </source>
</evidence>
<organism evidence="2 3">
    <name type="scientific">Hydrogenophaga palleronii</name>
    <dbReference type="NCBI Taxonomy" id="65655"/>
    <lineage>
        <taxon>Bacteria</taxon>
        <taxon>Pseudomonadati</taxon>
        <taxon>Pseudomonadota</taxon>
        <taxon>Betaproteobacteria</taxon>
        <taxon>Burkholderiales</taxon>
        <taxon>Comamonadaceae</taxon>
        <taxon>Hydrogenophaga</taxon>
    </lineage>
</organism>
<name>A0ABU1WNX4_9BURK</name>
<evidence type="ECO:0000313" key="2">
    <source>
        <dbReference type="EMBL" id="MDR7150994.1"/>
    </source>
</evidence>
<dbReference type="InterPro" id="IPR043129">
    <property type="entry name" value="ATPase_NBD"/>
</dbReference>
<dbReference type="EMBL" id="JAVDWU010000006">
    <property type="protein sequence ID" value="MDR7150994.1"/>
    <property type="molecule type" value="Genomic_DNA"/>
</dbReference>
<dbReference type="RefSeq" id="WP_310317522.1">
    <property type="nucleotide sequence ID" value="NZ_JAVDWU010000006.1"/>
</dbReference>
<reference evidence="2 3" key="1">
    <citation type="submission" date="2023-07" db="EMBL/GenBank/DDBJ databases">
        <title>Sorghum-associated microbial communities from plants grown in Nebraska, USA.</title>
        <authorList>
            <person name="Schachtman D."/>
        </authorList>
    </citation>
    <scope>NUCLEOTIDE SEQUENCE [LARGE SCALE GENOMIC DNA]</scope>
    <source>
        <strain evidence="2 3">4249</strain>
    </source>
</reference>
<dbReference type="InterPro" id="IPR024230">
    <property type="entry name" value="GspL_cyto_dom"/>
</dbReference>
<dbReference type="SUPFAM" id="SSF53067">
    <property type="entry name" value="Actin-like ATPase domain"/>
    <property type="match status" value="1"/>
</dbReference>
<evidence type="ECO:0000259" key="1">
    <source>
        <dbReference type="Pfam" id="PF05134"/>
    </source>
</evidence>
<keyword evidence="3" id="KW-1185">Reference proteome</keyword>
<gene>
    <name evidence="2" type="ORF">J2W49_002967</name>
</gene>
<sequence length="433" mass="47008">MLIVTASDFSVAPTAGPSAMVDWALSADGEMVLDHGQCAASLLPRDGDVVLVLPPRAVSWHRVVLPKVPQAKLRAVLDGLLEERVLSDISELHFALEPGGRSGQTVWVAACAKAWLLSWLQALESVGRPVSRIVPSLWPLTPLTPSTDANDANLSAEPTLHWAHDEGEQVWLATSCPLGVRCTPLRDSANSTFGESAFGGMMPASSGPPIDIATSDPSTTRWLADPSVAAMAERALNQRFDLVSRPSWLLQCAFSDWNLAQFDLSLSSGARRGQRWRRTFRRWRSSPAFRAARWGLAALVAVQLVGLNVAAWAERSAIDAKKLAVRQTLQQTFPHVSLVLDAPVQMQRELTQLLKVSGTLSPGDLEAQLGTIAQSSVEPRPYPTQIAFNNNEGRFGAWRGSEESLNAVIQAMGRAGWQVRIEGTDLLVRPPMP</sequence>
<dbReference type="Gene3D" id="3.30.420.380">
    <property type="match status" value="1"/>
</dbReference>
<dbReference type="Proteomes" id="UP001265700">
    <property type="component" value="Unassembled WGS sequence"/>
</dbReference>
<protein>
    <submittedName>
        <fullName evidence="2">General secretion pathway protein L</fullName>
    </submittedName>
</protein>
<dbReference type="NCBIfam" id="TIGR01709">
    <property type="entry name" value="typeII_sec_gspL"/>
    <property type="match status" value="1"/>
</dbReference>
<comment type="caution">
    <text evidence="2">The sequence shown here is derived from an EMBL/GenBank/DDBJ whole genome shotgun (WGS) entry which is preliminary data.</text>
</comment>
<accession>A0ABU1WNX4</accession>
<dbReference type="Pfam" id="PF05134">
    <property type="entry name" value="T2SSL"/>
    <property type="match status" value="1"/>
</dbReference>
<proteinExistence type="predicted"/>
<feature type="domain" description="GspL cytoplasmic actin-ATPase-like" evidence="1">
    <location>
        <begin position="23"/>
        <end position="136"/>
    </location>
</feature>